<feature type="compositionally biased region" description="Basic residues" evidence="1">
    <location>
        <begin position="1"/>
        <end position="10"/>
    </location>
</feature>
<feature type="compositionally biased region" description="Basic and acidic residues" evidence="1">
    <location>
        <begin position="11"/>
        <end position="24"/>
    </location>
</feature>
<accession>A0A6H5GK71</accession>
<proteinExistence type="predicted"/>
<dbReference type="EMBL" id="CADCXU010013781">
    <property type="protein sequence ID" value="CAB0003759.1"/>
    <property type="molecule type" value="Genomic_DNA"/>
</dbReference>
<reference evidence="2 3" key="1">
    <citation type="submission" date="2020-02" db="EMBL/GenBank/DDBJ databases">
        <authorList>
            <person name="Ferguson B K."/>
        </authorList>
    </citation>
    <scope>NUCLEOTIDE SEQUENCE [LARGE SCALE GENOMIC DNA]</scope>
</reference>
<evidence type="ECO:0000313" key="2">
    <source>
        <dbReference type="EMBL" id="CAB0003759.1"/>
    </source>
</evidence>
<dbReference type="AlphaFoldDB" id="A0A6H5GK71"/>
<name>A0A6H5GK71_9HEMI</name>
<feature type="region of interest" description="Disordered" evidence="1">
    <location>
        <begin position="1"/>
        <end position="24"/>
    </location>
</feature>
<gene>
    <name evidence="2" type="ORF">NTEN_LOCUS9250</name>
</gene>
<organism evidence="2 3">
    <name type="scientific">Nesidiocoris tenuis</name>
    <dbReference type="NCBI Taxonomy" id="355587"/>
    <lineage>
        <taxon>Eukaryota</taxon>
        <taxon>Metazoa</taxon>
        <taxon>Ecdysozoa</taxon>
        <taxon>Arthropoda</taxon>
        <taxon>Hexapoda</taxon>
        <taxon>Insecta</taxon>
        <taxon>Pterygota</taxon>
        <taxon>Neoptera</taxon>
        <taxon>Paraneoptera</taxon>
        <taxon>Hemiptera</taxon>
        <taxon>Heteroptera</taxon>
        <taxon>Panheteroptera</taxon>
        <taxon>Cimicomorpha</taxon>
        <taxon>Miridae</taxon>
        <taxon>Dicyphina</taxon>
        <taxon>Nesidiocoris</taxon>
    </lineage>
</organism>
<sequence length="112" mass="13173">MKKKEKKSWRKKSEDYEKKQEKKDELLEADEGFRSASTLCRSRRRYQTTVEIRIRKGRRVKYRSSFDVNGRLTSLQRTDELAQFVMIAGAAIKCYAGTCQIVPLFAKGQFRN</sequence>
<evidence type="ECO:0000256" key="1">
    <source>
        <dbReference type="SAM" id="MobiDB-lite"/>
    </source>
</evidence>
<evidence type="ECO:0000313" key="3">
    <source>
        <dbReference type="Proteomes" id="UP000479000"/>
    </source>
</evidence>
<dbReference type="Proteomes" id="UP000479000">
    <property type="component" value="Unassembled WGS sequence"/>
</dbReference>
<protein>
    <submittedName>
        <fullName evidence="2">Uncharacterized protein</fullName>
    </submittedName>
</protein>
<keyword evidence="3" id="KW-1185">Reference proteome</keyword>